<sequence length="132" mass="14033">MRARLRTMGVLAVAVLSVGGLTTATATPAAGAPAKALACYDHSHSINGTDPNGHWPPYSSTYTTSYCNDINVKMTTTVSVRTCFDPTNGDPYCNGWRTVYANTWGLAATDVRDGTNFWLLFSSTGVQGVAAY</sequence>
<organism evidence="2 3">
    <name type="scientific">Streptomyces tauricus</name>
    <dbReference type="NCBI Taxonomy" id="68274"/>
    <lineage>
        <taxon>Bacteria</taxon>
        <taxon>Bacillati</taxon>
        <taxon>Actinomycetota</taxon>
        <taxon>Actinomycetes</taxon>
        <taxon>Kitasatosporales</taxon>
        <taxon>Streptomycetaceae</taxon>
        <taxon>Streptomyces</taxon>
        <taxon>Streptomyces aurantiacus group</taxon>
    </lineage>
</organism>
<evidence type="ECO:0000313" key="2">
    <source>
        <dbReference type="EMBL" id="WTP54540.1"/>
    </source>
</evidence>
<keyword evidence="3" id="KW-1185">Reference proteome</keyword>
<dbReference type="Proteomes" id="UP001432166">
    <property type="component" value="Chromosome"/>
</dbReference>
<feature type="signal peptide" evidence="1">
    <location>
        <begin position="1"/>
        <end position="26"/>
    </location>
</feature>
<accession>A0ABZ1JXW9</accession>
<evidence type="ECO:0000313" key="3">
    <source>
        <dbReference type="Proteomes" id="UP001432166"/>
    </source>
</evidence>
<dbReference type="EMBL" id="CP108133">
    <property type="protein sequence ID" value="WTP54540.1"/>
    <property type="molecule type" value="Genomic_DNA"/>
</dbReference>
<gene>
    <name evidence="2" type="ORF">OG288_43235</name>
</gene>
<reference evidence="2" key="1">
    <citation type="submission" date="2022-10" db="EMBL/GenBank/DDBJ databases">
        <title>The complete genomes of actinobacterial strains from the NBC collection.</title>
        <authorList>
            <person name="Joergensen T.S."/>
            <person name="Alvarez Arevalo M."/>
            <person name="Sterndorff E.B."/>
            <person name="Faurdal D."/>
            <person name="Vuksanovic O."/>
            <person name="Mourched A.-S."/>
            <person name="Charusanti P."/>
            <person name="Shaw S."/>
            <person name="Blin K."/>
            <person name="Weber T."/>
        </authorList>
    </citation>
    <scope>NUCLEOTIDE SEQUENCE</scope>
    <source>
        <strain evidence="2">NBC_00189</strain>
    </source>
</reference>
<proteinExistence type="predicted"/>
<feature type="chain" id="PRO_5045820422" evidence="1">
    <location>
        <begin position="27"/>
        <end position="132"/>
    </location>
</feature>
<name>A0ABZ1JXW9_9ACTN</name>
<keyword evidence="1" id="KW-0732">Signal</keyword>
<protein>
    <submittedName>
        <fullName evidence="2">Uncharacterized protein</fullName>
    </submittedName>
</protein>
<evidence type="ECO:0000256" key="1">
    <source>
        <dbReference type="SAM" id="SignalP"/>
    </source>
</evidence>
<dbReference type="RefSeq" id="WP_328939851.1">
    <property type="nucleotide sequence ID" value="NZ_CP108133.1"/>
</dbReference>